<evidence type="ECO:0000256" key="1">
    <source>
        <dbReference type="SAM" id="MobiDB-lite"/>
    </source>
</evidence>
<name>A0A7X5R0M2_9MICO</name>
<accession>A0A7X5R0M2</accession>
<feature type="region of interest" description="Disordered" evidence="1">
    <location>
        <begin position="13"/>
        <end position="35"/>
    </location>
</feature>
<gene>
    <name evidence="3" type="ORF">FHX76_001266</name>
</gene>
<organism evidence="3 4">
    <name type="scientific">Lysinibacter cavernae</name>
    <dbReference type="NCBI Taxonomy" id="1640652"/>
    <lineage>
        <taxon>Bacteria</taxon>
        <taxon>Bacillati</taxon>
        <taxon>Actinomycetota</taxon>
        <taxon>Actinomycetes</taxon>
        <taxon>Micrococcales</taxon>
        <taxon>Microbacteriaceae</taxon>
        <taxon>Lysinibacter</taxon>
    </lineage>
</organism>
<protein>
    <recommendedName>
        <fullName evidence="2">SseB protein N-terminal domain-containing protein</fullName>
    </recommendedName>
</protein>
<evidence type="ECO:0000313" key="3">
    <source>
        <dbReference type="EMBL" id="NIH53398.1"/>
    </source>
</evidence>
<evidence type="ECO:0000313" key="4">
    <source>
        <dbReference type="Proteomes" id="UP000541033"/>
    </source>
</evidence>
<dbReference type="RefSeq" id="WP_167148980.1">
    <property type="nucleotide sequence ID" value="NZ_JAAMOX010000001.1"/>
</dbReference>
<reference evidence="3 4" key="1">
    <citation type="submission" date="2020-02" db="EMBL/GenBank/DDBJ databases">
        <title>Sequencing the genomes of 1000 actinobacteria strains.</title>
        <authorList>
            <person name="Klenk H.-P."/>
        </authorList>
    </citation>
    <scope>NUCLEOTIDE SEQUENCE [LARGE SCALE GENOMIC DNA]</scope>
    <source>
        <strain evidence="3 4">DSM 27960</strain>
    </source>
</reference>
<dbReference type="Pfam" id="PF07179">
    <property type="entry name" value="SseB"/>
    <property type="match status" value="1"/>
</dbReference>
<sequence length="269" mass="27934">MAAKNLGSTGLDGASLNLGDQPHADSAGQPWAGRSFESNEFADDNGLIDEALGSALAGFAAGTGGVEAVVDAFRTARLLIPLIAEAGDVGYTDAGKLVDKTQELSIVTVAAPDGRKALPIFSSVDAMKRWNAEARPVPADGVRVALAAAGEDTDLIVLDPGSDTQFVLRRPAVWAVAQSLPWSPGWSDPDVIAEFERSIAGEPAAISISLGDGDPRALLAAPETLISLRLVPGLDRDQVNAVLESLQATWSQSEIIATRIDSLSLQLTA</sequence>
<comment type="caution">
    <text evidence="3">The sequence shown here is derived from an EMBL/GenBank/DDBJ whole genome shotgun (WGS) entry which is preliminary data.</text>
</comment>
<feature type="domain" description="SseB protein N-terminal" evidence="2">
    <location>
        <begin position="54"/>
        <end position="175"/>
    </location>
</feature>
<keyword evidence="4" id="KW-1185">Reference proteome</keyword>
<dbReference type="Proteomes" id="UP000541033">
    <property type="component" value="Unassembled WGS sequence"/>
</dbReference>
<proteinExistence type="predicted"/>
<dbReference type="InterPro" id="IPR009839">
    <property type="entry name" value="SseB_N"/>
</dbReference>
<evidence type="ECO:0000259" key="2">
    <source>
        <dbReference type="Pfam" id="PF07179"/>
    </source>
</evidence>
<dbReference type="AlphaFoldDB" id="A0A7X5R0M2"/>
<dbReference type="EMBL" id="JAAMOX010000001">
    <property type="protein sequence ID" value="NIH53398.1"/>
    <property type="molecule type" value="Genomic_DNA"/>
</dbReference>